<protein>
    <recommendedName>
        <fullName evidence="3">Pilin</fullName>
    </recommendedName>
</protein>
<dbReference type="InterPro" id="IPR000983">
    <property type="entry name" value="Bac_GSPG_pilin"/>
</dbReference>
<evidence type="ECO:0000256" key="1">
    <source>
        <dbReference type="ARBA" id="ARBA00005233"/>
    </source>
</evidence>
<name>A0A1B2F809_PSEPU</name>
<dbReference type="RefSeq" id="WP_070093353.1">
    <property type="nucleotide sequence ID" value="NZ_CP016634.1"/>
</dbReference>
<keyword evidence="5" id="KW-0281">Fimbrium</keyword>
<gene>
    <name evidence="7" type="primary">pilA</name>
    <name evidence="7" type="ORF">IEC33019_2798</name>
</gene>
<sequence length="136" mass="13876">MKGQRGITLIELMIVVAIIGIVATIAIPMYTNQQARAKAGAGLAEISALKTAMELRLNEGKDVTDVAALGGQPTTTHCAISARGTAADGTASITCTLADAPANVLGKTLTLTRSSTGWTCTTNVEEDLAPTGCKTS</sequence>
<dbReference type="NCBIfam" id="TIGR02532">
    <property type="entry name" value="IV_pilin_GFxxxE"/>
    <property type="match status" value="1"/>
</dbReference>
<dbReference type="SUPFAM" id="SSF54523">
    <property type="entry name" value="Pili subunits"/>
    <property type="match status" value="1"/>
</dbReference>
<dbReference type="InterPro" id="IPR045584">
    <property type="entry name" value="Pilin-like"/>
</dbReference>
<dbReference type="Pfam" id="PF00114">
    <property type="entry name" value="Pilin"/>
    <property type="match status" value="1"/>
</dbReference>
<keyword evidence="4" id="KW-1015">Disulfide bond</keyword>
<evidence type="ECO:0000256" key="6">
    <source>
        <dbReference type="SAM" id="Phobius"/>
    </source>
</evidence>
<dbReference type="GO" id="GO:0015627">
    <property type="term" value="C:type II protein secretion system complex"/>
    <property type="evidence" value="ECO:0007669"/>
    <property type="project" value="InterPro"/>
</dbReference>
<evidence type="ECO:0000256" key="4">
    <source>
        <dbReference type="PIRSR" id="PIRSR600983-52"/>
    </source>
</evidence>
<dbReference type="InterPro" id="IPR001082">
    <property type="entry name" value="Pilin"/>
</dbReference>
<evidence type="ECO:0000256" key="5">
    <source>
        <dbReference type="RuleBase" id="RU000389"/>
    </source>
</evidence>
<evidence type="ECO:0000313" key="7">
    <source>
        <dbReference type="EMBL" id="ANY88340.1"/>
    </source>
</evidence>
<organism evidence="7">
    <name type="scientific">Pseudomonas putida</name>
    <name type="common">Arthrobacter siderocapsulatus</name>
    <dbReference type="NCBI Taxonomy" id="303"/>
    <lineage>
        <taxon>Bacteria</taxon>
        <taxon>Pseudomonadati</taxon>
        <taxon>Pseudomonadota</taxon>
        <taxon>Gammaproteobacteria</taxon>
        <taxon>Pseudomonadales</taxon>
        <taxon>Pseudomonadaceae</taxon>
        <taxon>Pseudomonas</taxon>
    </lineage>
</organism>
<dbReference type="PRINTS" id="PR00813">
    <property type="entry name" value="BCTERIALGSPG"/>
</dbReference>
<dbReference type="AlphaFoldDB" id="A0A1B2F809"/>
<keyword evidence="6" id="KW-0812">Transmembrane</keyword>
<keyword evidence="2" id="KW-0488">Methylation</keyword>
<accession>A0A1B2F809</accession>
<feature type="disulfide bond" evidence="4">
    <location>
        <begin position="120"/>
        <end position="133"/>
    </location>
</feature>
<keyword evidence="6" id="KW-1133">Transmembrane helix</keyword>
<feature type="transmembrane region" description="Helical" evidence="6">
    <location>
        <begin position="12"/>
        <end position="30"/>
    </location>
</feature>
<dbReference type="EMBL" id="CP016634">
    <property type="protein sequence ID" value="ANY88340.1"/>
    <property type="molecule type" value="Genomic_DNA"/>
</dbReference>
<dbReference type="GO" id="GO:0007155">
    <property type="term" value="P:cell adhesion"/>
    <property type="evidence" value="ECO:0007669"/>
    <property type="project" value="InterPro"/>
</dbReference>
<proteinExistence type="inferred from homology"/>
<keyword evidence="6" id="KW-0472">Membrane</keyword>
<dbReference type="Pfam" id="PF07963">
    <property type="entry name" value="N_methyl"/>
    <property type="match status" value="1"/>
</dbReference>
<dbReference type="GO" id="GO:0015628">
    <property type="term" value="P:protein secretion by the type II secretion system"/>
    <property type="evidence" value="ECO:0007669"/>
    <property type="project" value="InterPro"/>
</dbReference>
<dbReference type="InterPro" id="IPR012902">
    <property type="entry name" value="N_methyl_site"/>
</dbReference>
<dbReference type="Gene3D" id="3.30.700.10">
    <property type="entry name" value="Glycoprotein, Type 4 Pilin"/>
    <property type="match status" value="1"/>
</dbReference>
<evidence type="ECO:0000256" key="2">
    <source>
        <dbReference type="ARBA" id="ARBA00022481"/>
    </source>
</evidence>
<comment type="similarity">
    <text evidence="1 5">Belongs to the N-Me-Phe pilin family.</text>
</comment>
<dbReference type="GO" id="GO:0009289">
    <property type="term" value="C:pilus"/>
    <property type="evidence" value="ECO:0007669"/>
    <property type="project" value="InterPro"/>
</dbReference>
<dbReference type="PROSITE" id="PS00409">
    <property type="entry name" value="PROKAR_NTER_METHYL"/>
    <property type="match status" value="1"/>
</dbReference>
<evidence type="ECO:0000256" key="3">
    <source>
        <dbReference type="ARBA" id="ARBA00029638"/>
    </source>
</evidence>
<reference evidence="7" key="1">
    <citation type="submission" date="2016-07" db="EMBL/GenBank/DDBJ databases">
        <title>New class B carbapenemase carried by novel plasmid in Pseudomonas putida enviromental strain in eastern Amazonia.</title>
        <authorList>
            <person name="Souza C.O."/>
            <person name="Lima K.V."/>
            <person name="Brasiliense D.M."/>
            <person name="Perez-Chaparro P.J."/>
            <person name="Mamizuka E.M."/>
            <person name="Lima M.O."/>
            <person name="Lima L.N."/>
            <person name="McCulloch J.A."/>
        </authorList>
    </citation>
    <scope>NUCLEOTIDE SEQUENCE [LARGE SCALE GENOMIC DNA]</scope>
    <source>
        <strain evidence="7">IEC33019</strain>
    </source>
</reference>